<organism evidence="4 5">
    <name type="scientific">Actinoplanes sichuanensis</name>
    <dbReference type="NCBI Taxonomy" id="512349"/>
    <lineage>
        <taxon>Bacteria</taxon>
        <taxon>Bacillati</taxon>
        <taxon>Actinomycetota</taxon>
        <taxon>Actinomycetes</taxon>
        <taxon>Micromonosporales</taxon>
        <taxon>Micromonosporaceae</taxon>
        <taxon>Actinoplanes</taxon>
    </lineage>
</organism>
<sequence>MTDPSTTTYRICNDCGHPAAETDTVCRIDGGLLIPMSAPATTAVEPTTTQGVPMDEPRPPENVDPQPTVVCRECRTAVDPSADRCPNCLATLARATIAIRIMFQPDQYVITLRRGERIVLGRDPELSPHAAYLSRFPNVSRRHASLSLDNDGRASIRDEYSTNWTLHRSERLTPGHERELGDGDRIRLGASLSGEVRLLAHEPPPGPEPTRSDR</sequence>
<dbReference type="SMART" id="SM00240">
    <property type="entry name" value="FHA"/>
    <property type="match status" value="1"/>
</dbReference>
<accession>A0ABW4A905</accession>
<feature type="region of interest" description="Disordered" evidence="2">
    <location>
        <begin position="44"/>
        <end position="65"/>
    </location>
</feature>
<dbReference type="RefSeq" id="WP_317795928.1">
    <property type="nucleotide sequence ID" value="NZ_AP028461.1"/>
</dbReference>
<dbReference type="Gene3D" id="2.60.200.20">
    <property type="match status" value="1"/>
</dbReference>
<dbReference type="Pfam" id="PF00498">
    <property type="entry name" value="FHA"/>
    <property type="match status" value="1"/>
</dbReference>
<protein>
    <submittedName>
        <fullName evidence="4">FHA domain-containing protein</fullName>
    </submittedName>
</protein>
<feature type="domain" description="FHA" evidence="3">
    <location>
        <begin position="118"/>
        <end position="172"/>
    </location>
</feature>
<feature type="region of interest" description="Disordered" evidence="2">
    <location>
        <begin position="195"/>
        <end position="214"/>
    </location>
</feature>
<dbReference type="PROSITE" id="PS50006">
    <property type="entry name" value="FHA_DOMAIN"/>
    <property type="match status" value="1"/>
</dbReference>
<keyword evidence="5" id="KW-1185">Reference proteome</keyword>
<dbReference type="CDD" id="cd00060">
    <property type="entry name" value="FHA"/>
    <property type="match status" value="1"/>
</dbReference>
<dbReference type="InterPro" id="IPR000253">
    <property type="entry name" value="FHA_dom"/>
</dbReference>
<gene>
    <name evidence="4" type="ORF">ACFQ5G_18010</name>
</gene>
<keyword evidence="1" id="KW-0597">Phosphoprotein</keyword>
<evidence type="ECO:0000256" key="1">
    <source>
        <dbReference type="ARBA" id="ARBA00022553"/>
    </source>
</evidence>
<dbReference type="Proteomes" id="UP001597183">
    <property type="component" value="Unassembled WGS sequence"/>
</dbReference>
<dbReference type="EMBL" id="JBHTMK010000023">
    <property type="protein sequence ID" value="MFD1367254.1"/>
    <property type="molecule type" value="Genomic_DNA"/>
</dbReference>
<evidence type="ECO:0000313" key="4">
    <source>
        <dbReference type="EMBL" id="MFD1367254.1"/>
    </source>
</evidence>
<dbReference type="InterPro" id="IPR008984">
    <property type="entry name" value="SMAD_FHA_dom_sf"/>
</dbReference>
<reference evidence="5" key="1">
    <citation type="journal article" date="2019" name="Int. J. Syst. Evol. Microbiol.">
        <title>The Global Catalogue of Microorganisms (GCM) 10K type strain sequencing project: providing services to taxonomists for standard genome sequencing and annotation.</title>
        <authorList>
            <consortium name="The Broad Institute Genomics Platform"/>
            <consortium name="The Broad Institute Genome Sequencing Center for Infectious Disease"/>
            <person name="Wu L."/>
            <person name="Ma J."/>
        </authorList>
    </citation>
    <scope>NUCLEOTIDE SEQUENCE [LARGE SCALE GENOMIC DNA]</scope>
    <source>
        <strain evidence="5">CCM 7526</strain>
    </source>
</reference>
<proteinExistence type="predicted"/>
<comment type="caution">
    <text evidence="4">The sequence shown here is derived from an EMBL/GenBank/DDBJ whole genome shotgun (WGS) entry which is preliminary data.</text>
</comment>
<evidence type="ECO:0000259" key="3">
    <source>
        <dbReference type="PROSITE" id="PS50006"/>
    </source>
</evidence>
<dbReference type="SUPFAM" id="SSF49879">
    <property type="entry name" value="SMAD/FHA domain"/>
    <property type="match status" value="1"/>
</dbReference>
<evidence type="ECO:0000313" key="5">
    <source>
        <dbReference type="Proteomes" id="UP001597183"/>
    </source>
</evidence>
<name>A0ABW4A905_9ACTN</name>
<evidence type="ECO:0000256" key="2">
    <source>
        <dbReference type="SAM" id="MobiDB-lite"/>
    </source>
</evidence>